<dbReference type="EMBL" id="CP098494">
    <property type="protein sequence ID" value="USA61731.1"/>
    <property type="molecule type" value="Genomic_DNA"/>
</dbReference>
<sequence length="62" mass="6663">MYICICNAIRESELRRAARHVSGDAEACYAAMGKSPCCGCCLDEADCILEDERELGYVAAAA</sequence>
<dbReference type="Proteomes" id="UP001056619">
    <property type="component" value="Chromosome"/>
</dbReference>
<protein>
    <submittedName>
        <fullName evidence="1">Ferredoxin</fullName>
    </submittedName>
</protein>
<evidence type="ECO:0000313" key="1">
    <source>
        <dbReference type="EMBL" id="USA61731.1"/>
    </source>
</evidence>
<keyword evidence="2" id="KW-1185">Reference proteome</keyword>
<name>A0ABY4U6K2_9SPHN</name>
<proteinExistence type="predicted"/>
<dbReference type="InterPro" id="IPR041854">
    <property type="entry name" value="BFD-like_2Fe2S-bd_dom_sf"/>
</dbReference>
<accession>A0ABY4U6K2</accession>
<gene>
    <name evidence="1" type="ORF">NCF85_01740</name>
</gene>
<organism evidence="1 2">
    <name type="scientific">Qipengyuania citrea</name>
    <dbReference type="NCBI Taxonomy" id="225971"/>
    <lineage>
        <taxon>Bacteria</taxon>
        <taxon>Pseudomonadati</taxon>
        <taxon>Pseudomonadota</taxon>
        <taxon>Alphaproteobacteria</taxon>
        <taxon>Sphingomonadales</taxon>
        <taxon>Erythrobacteraceae</taxon>
        <taxon>Qipengyuania</taxon>
    </lineage>
</organism>
<reference evidence="1 2" key="1">
    <citation type="submission" date="2022-06" db="EMBL/GenBank/DDBJ databases">
        <authorList>
            <person name="Liu G."/>
        </authorList>
    </citation>
    <scope>NUCLEOTIDE SEQUENCE [LARGE SCALE GENOMIC DNA]</scope>
    <source>
        <strain evidence="1 2">E4</strain>
    </source>
</reference>
<dbReference type="Gene3D" id="1.10.10.1100">
    <property type="entry name" value="BFD-like [2Fe-2S]-binding domain"/>
    <property type="match status" value="1"/>
</dbReference>
<evidence type="ECO:0000313" key="2">
    <source>
        <dbReference type="Proteomes" id="UP001056619"/>
    </source>
</evidence>